<dbReference type="AlphaFoldDB" id="A0AAX6GMZ2"/>
<organism evidence="2 3">
    <name type="scientific">Iris pallida</name>
    <name type="common">Sweet iris</name>
    <dbReference type="NCBI Taxonomy" id="29817"/>
    <lineage>
        <taxon>Eukaryota</taxon>
        <taxon>Viridiplantae</taxon>
        <taxon>Streptophyta</taxon>
        <taxon>Embryophyta</taxon>
        <taxon>Tracheophyta</taxon>
        <taxon>Spermatophyta</taxon>
        <taxon>Magnoliopsida</taxon>
        <taxon>Liliopsida</taxon>
        <taxon>Asparagales</taxon>
        <taxon>Iridaceae</taxon>
        <taxon>Iridoideae</taxon>
        <taxon>Irideae</taxon>
        <taxon>Iris</taxon>
    </lineage>
</organism>
<proteinExistence type="predicted"/>
<name>A0AAX6GMZ2_IRIPA</name>
<comment type="caution">
    <text evidence="2">The sequence shown here is derived from an EMBL/GenBank/DDBJ whole genome shotgun (WGS) entry which is preliminary data.</text>
</comment>
<evidence type="ECO:0000313" key="3">
    <source>
        <dbReference type="Proteomes" id="UP001140949"/>
    </source>
</evidence>
<keyword evidence="2" id="KW-0418">Kinase</keyword>
<accession>A0AAX6GMZ2</accession>
<keyword evidence="3" id="KW-1185">Reference proteome</keyword>
<reference evidence="2" key="2">
    <citation type="submission" date="2023-04" db="EMBL/GenBank/DDBJ databases">
        <authorList>
            <person name="Bruccoleri R.E."/>
            <person name="Oakeley E.J."/>
            <person name="Faust A.-M."/>
            <person name="Dessus-Babus S."/>
            <person name="Altorfer M."/>
            <person name="Burckhardt D."/>
            <person name="Oertli M."/>
            <person name="Naumann U."/>
            <person name="Petersen F."/>
            <person name="Wong J."/>
        </authorList>
    </citation>
    <scope>NUCLEOTIDE SEQUENCE</scope>
    <source>
        <strain evidence="2">GSM-AAB239-AS_SAM_17_03QT</strain>
        <tissue evidence="2">Leaf</tissue>
    </source>
</reference>
<evidence type="ECO:0000313" key="2">
    <source>
        <dbReference type="EMBL" id="KAJ6830024.1"/>
    </source>
</evidence>
<gene>
    <name evidence="1" type="ORF">M6B38_126435</name>
    <name evidence="2" type="ORF">M6B38_126440</name>
</gene>
<protein>
    <submittedName>
        <fullName evidence="2">Proline-rich receptor-like protein kinase PERK2</fullName>
    </submittedName>
</protein>
<dbReference type="Proteomes" id="UP001140949">
    <property type="component" value="Unassembled WGS sequence"/>
</dbReference>
<keyword evidence="2" id="KW-0675">Receptor</keyword>
<keyword evidence="2" id="KW-0808">Transferase</keyword>
<dbReference type="GO" id="GO:0016301">
    <property type="term" value="F:kinase activity"/>
    <property type="evidence" value="ECO:0007669"/>
    <property type="project" value="UniProtKB-KW"/>
</dbReference>
<sequence>MWTQIMMATVVCGNGGVYMRDGGGETETTDRPSAGVCWFSGDGGIRSGGCWCSARGWWTGIGGIAVDDIVEREE</sequence>
<reference evidence="2" key="1">
    <citation type="journal article" date="2023" name="GigaByte">
        <title>Genome assembly of the bearded iris, Iris pallida Lam.</title>
        <authorList>
            <person name="Bruccoleri R.E."/>
            <person name="Oakeley E.J."/>
            <person name="Faust A.M.E."/>
            <person name="Altorfer M."/>
            <person name="Dessus-Babus S."/>
            <person name="Burckhardt D."/>
            <person name="Oertli M."/>
            <person name="Naumann U."/>
            <person name="Petersen F."/>
            <person name="Wong J."/>
        </authorList>
    </citation>
    <scope>NUCLEOTIDE SEQUENCE</scope>
    <source>
        <strain evidence="2">GSM-AAB239-AS_SAM_17_03QT</strain>
    </source>
</reference>
<dbReference type="EMBL" id="JANAVB010017999">
    <property type="protein sequence ID" value="KAJ6830024.1"/>
    <property type="molecule type" value="Genomic_DNA"/>
</dbReference>
<dbReference type="EMBL" id="JANAVB010017999">
    <property type="protein sequence ID" value="KAJ6830023.1"/>
    <property type="molecule type" value="Genomic_DNA"/>
</dbReference>
<evidence type="ECO:0000313" key="1">
    <source>
        <dbReference type="EMBL" id="KAJ6830023.1"/>
    </source>
</evidence>